<organism evidence="10 11">
    <name type="scientific">Taxus chinensis</name>
    <name type="common">Chinese yew</name>
    <name type="synonym">Taxus wallichiana var. chinensis</name>
    <dbReference type="NCBI Taxonomy" id="29808"/>
    <lineage>
        <taxon>Eukaryota</taxon>
        <taxon>Viridiplantae</taxon>
        <taxon>Streptophyta</taxon>
        <taxon>Embryophyta</taxon>
        <taxon>Tracheophyta</taxon>
        <taxon>Spermatophyta</taxon>
        <taxon>Pinopsida</taxon>
        <taxon>Pinidae</taxon>
        <taxon>Conifers II</taxon>
        <taxon>Cupressales</taxon>
        <taxon>Taxaceae</taxon>
        <taxon>Taxus</taxon>
    </lineage>
</organism>
<feature type="domain" description="Alcohol dehydrogenase-like C-terminal" evidence="9">
    <location>
        <begin position="2"/>
        <end position="84"/>
    </location>
</feature>
<dbReference type="Proteomes" id="UP000824469">
    <property type="component" value="Unassembled WGS sequence"/>
</dbReference>
<dbReference type="GO" id="GO:0051903">
    <property type="term" value="F:S-(hydroxymethyl)glutathione dehydrogenase [NAD(P)+] activity"/>
    <property type="evidence" value="ECO:0007669"/>
    <property type="project" value="TreeGrafter"/>
</dbReference>
<evidence type="ECO:0000313" key="11">
    <source>
        <dbReference type="Proteomes" id="UP000824469"/>
    </source>
</evidence>
<evidence type="ECO:0000256" key="5">
    <source>
        <dbReference type="ARBA" id="ARBA00022723"/>
    </source>
</evidence>
<evidence type="ECO:0000256" key="4">
    <source>
        <dbReference type="ARBA" id="ARBA00022490"/>
    </source>
</evidence>
<dbReference type="SUPFAM" id="SSF51735">
    <property type="entry name" value="NAD(P)-binding Rossmann-fold domains"/>
    <property type="match status" value="1"/>
</dbReference>
<keyword evidence="5" id="KW-0479">Metal-binding</keyword>
<gene>
    <name evidence="10" type="ORF">KI387_019389</name>
</gene>
<comment type="subcellular location">
    <subcellularLocation>
        <location evidence="2">Cytoplasm</location>
    </subcellularLocation>
</comment>
<dbReference type="PANTHER" id="PTHR43880:SF58">
    <property type="entry name" value="ALCOHOL DEHYDROGENASE CLASS-3"/>
    <property type="match status" value="1"/>
</dbReference>
<evidence type="ECO:0000256" key="6">
    <source>
        <dbReference type="ARBA" id="ARBA00022833"/>
    </source>
</evidence>
<accession>A0AA38GA56</accession>
<dbReference type="Pfam" id="PF00107">
    <property type="entry name" value="ADH_zinc_N"/>
    <property type="match status" value="1"/>
</dbReference>
<keyword evidence="6" id="KW-0862">Zinc</keyword>
<evidence type="ECO:0000256" key="2">
    <source>
        <dbReference type="ARBA" id="ARBA00004496"/>
    </source>
</evidence>
<keyword evidence="4" id="KW-0963">Cytoplasm</keyword>
<dbReference type="GO" id="GO:0046294">
    <property type="term" value="P:formaldehyde catabolic process"/>
    <property type="evidence" value="ECO:0007669"/>
    <property type="project" value="TreeGrafter"/>
</dbReference>
<dbReference type="EMBL" id="JAHRHJ020000004">
    <property type="protein sequence ID" value="KAH9317620.1"/>
    <property type="molecule type" value="Genomic_DNA"/>
</dbReference>
<dbReference type="GO" id="GO:0005829">
    <property type="term" value="C:cytosol"/>
    <property type="evidence" value="ECO:0007669"/>
    <property type="project" value="TreeGrafter"/>
</dbReference>
<reference evidence="10 11" key="1">
    <citation type="journal article" date="2021" name="Nat. Plants">
        <title>The Taxus genome provides insights into paclitaxel biosynthesis.</title>
        <authorList>
            <person name="Xiong X."/>
            <person name="Gou J."/>
            <person name="Liao Q."/>
            <person name="Li Y."/>
            <person name="Zhou Q."/>
            <person name="Bi G."/>
            <person name="Li C."/>
            <person name="Du R."/>
            <person name="Wang X."/>
            <person name="Sun T."/>
            <person name="Guo L."/>
            <person name="Liang H."/>
            <person name="Lu P."/>
            <person name="Wu Y."/>
            <person name="Zhang Z."/>
            <person name="Ro D.K."/>
            <person name="Shang Y."/>
            <person name="Huang S."/>
            <person name="Yan J."/>
        </authorList>
    </citation>
    <scope>NUCLEOTIDE SEQUENCE [LARGE SCALE GENOMIC DNA]</scope>
    <source>
        <strain evidence="10">Ta-2019</strain>
    </source>
</reference>
<evidence type="ECO:0000259" key="9">
    <source>
        <dbReference type="Pfam" id="PF00107"/>
    </source>
</evidence>
<feature type="non-terminal residue" evidence="10">
    <location>
        <position position="84"/>
    </location>
</feature>
<sequence>GLAVAAGVSRVIGIDIDSKKFETAKDFRVTEFFNRKDHDKPIQQVLVDMTDGGVDCSFECIGNVSIMRAALECCHKGRGKSVIV</sequence>
<evidence type="ECO:0000313" key="10">
    <source>
        <dbReference type="EMBL" id="KAH9317620.1"/>
    </source>
</evidence>
<evidence type="ECO:0000256" key="3">
    <source>
        <dbReference type="ARBA" id="ARBA00011738"/>
    </source>
</evidence>
<feature type="non-terminal residue" evidence="10">
    <location>
        <position position="1"/>
    </location>
</feature>
<keyword evidence="11" id="KW-1185">Reference proteome</keyword>
<dbReference type="PANTHER" id="PTHR43880">
    <property type="entry name" value="ALCOHOL DEHYDROGENASE"/>
    <property type="match status" value="1"/>
</dbReference>
<evidence type="ECO:0000256" key="7">
    <source>
        <dbReference type="ARBA" id="ARBA00031007"/>
    </source>
</evidence>
<protein>
    <recommendedName>
        <fullName evidence="8">Alcohol dehydrogenase class-III</fullName>
    </recommendedName>
    <alternativeName>
        <fullName evidence="7">Glutathione-dependent formaldehyde dehydrogenase</fullName>
    </alternativeName>
</protein>
<comment type="cofactor">
    <cofactor evidence="1">
        <name>Zn(2+)</name>
        <dbReference type="ChEBI" id="CHEBI:29105"/>
    </cofactor>
</comment>
<dbReference type="InterPro" id="IPR013149">
    <property type="entry name" value="ADH-like_C"/>
</dbReference>
<comment type="caution">
    <text evidence="10">The sequence shown here is derived from an EMBL/GenBank/DDBJ whole genome shotgun (WGS) entry which is preliminary data.</text>
</comment>
<evidence type="ECO:0000256" key="1">
    <source>
        <dbReference type="ARBA" id="ARBA00001947"/>
    </source>
</evidence>
<name>A0AA38GA56_TAXCH</name>
<evidence type="ECO:0000256" key="8">
    <source>
        <dbReference type="ARBA" id="ARBA00033399"/>
    </source>
</evidence>
<comment type="subunit">
    <text evidence="3">Homodimer.</text>
</comment>
<dbReference type="GO" id="GO:0008270">
    <property type="term" value="F:zinc ion binding"/>
    <property type="evidence" value="ECO:0007669"/>
    <property type="project" value="TreeGrafter"/>
</dbReference>
<dbReference type="Gene3D" id="3.40.50.720">
    <property type="entry name" value="NAD(P)-binding Rossmann-like Domain"/>
    <property type="match status" value="1"/>
</dbReference>
<proteinExistence type="predicted"/>
<dbReference type="FunFam" id="3.40.50.720:FF:000003">
    <property type="entry name" value="S-(hydroxymethyl)glutathione dehydrogenase"/>
    <property type="match status" value="1"/>
</dbReference>
<dbReference type="InterPro" id="IPR036291">
    <property type="entry name" value="NAD(P)-bd_dom_sf"/>
</dbReference>
<dbReference type="AlphaFoldDB" id="A0AA38GA56"/>